<feature type="region of interest" description="Disordered" evidence="1">
    <location>
        <begin position="40"/>
        <end position="63"/>
    </location>
</feature>
<dbReference type="Proteomes" id="UP000076532">
    <property type="component" value="Unassembled WGS sequence"/>
</dbReference>
<evidence type="ECO:0000256" key="1">
    <source>
        <dbReference type="SAM" id="MobiDB-lite"/>
    </source>
</evidence>
<organism evidence="2 3">
    <name type="scientific">Athelia psychrophila</name>
    <dbReference type="NCBI Taxonomy" id="1759441"/>
    <lineage>
        <taxon>Eukaryota</taxon>
        <taxon>Fungi</taxon>
        <taxon>Dikarya</taxon>
        <taxon>Basidiomycota</taxon>
        <taxon>Agaricomycotina</taxon>
        <taxon>Agaricomycetes</taxon>
        <taxon>Agaricomycetidae</taxon>
        <taxon>Atheliales</taxon>
        <taxon>Atheliaceae</taxon>
        <taxon>Athelia</taxon>
    </lineage>
</organism>
<keyword evidence="3" id="KW-1185">Reference proteome</keyword>
<dbReference type="AlphaFoldDB" id="A0A166BAK1"/>
<evidence type="ECO:0000313" key="2">
    <source>
        <dbReference type="EMBL" id="KZP12444.1"/>
    </source>
</evidence>
<dbReference type="EMBL" id="KV417647">
    <property type="protein sequence ID" value="KZP12444.1"/>
    <property type="molecule type" value="Genomic_DNA"/>
</dbReference>
<proteinExistence type="predicted"/>
<reference evidence="2 3" key="1">
    <citation type="journal article" date="2016" name="Mol. Biol. Evol.">
        <title>Comparative Genomics of Early-Diverging Mushroom-Forming Fungi Provides Insights into the Origins of Lignocellulose Decay Capabilities.</title>
        <authorList>
            <person name="Nagy L.G."/>
            <person name="Riley R."/>
            <person name="Tritt A."/>
            <person name="Adam C."/>
            <person name="Daum C."/>
            <person name="Floudas D."/>
            <person name="Sun H."/>
            <person name="Yadav J.S."/>
            <person name="Pangilinan J."/>
            <person name="Larsson K.H."/>
            <person name="Matsuura K."/>
            <person name="Barry K."/>
            <person name="Labutti K."/>
            <person name="Kuo R."/>
            <person name="Ohm R.A."/>
            <person name="Bhattacharya S.S."/>
            <person name="Shirouzu T."/>
            <person name="Yoshinaga Y."/>
            <person name="Martin F.M."/>
            <person name="Grigoriev I.V."/>
            <person name="Hibbett D.S."/>
        </authorList>
    </citation>
    <scope>NUCLEOTIDE SEQUENCE [LARGE SCALE GENOMIC DNA]</scope>
    <source>
        <strain evidence="2 3">CBS 109695</strain>
    </source>
</reference>
<sequence length="78" mass="9046">MLYSNIRGYRQPVEAVRQYDSPLADRFKATSDELEALATSSQLRSDKMLSEDSQDPAAVSDARWKRQRELNLEREEII</sequence>
<name>A0A166BAK1_9AGAM</name>
<protein>
    <submittedName>
        <fullName evidence="2">Uncharacterized protein</fullName>
    </submittedName>
</protein>
<accession>A0A166BAK1</accession>
<dbReference type="OrthoDB" id="3261278at2759"/>
<evidence type="ECO:0000313" key="3">
    <source>
        <dbReference type="Proteomes" id="UP000076532"/>
    </source>
</evidence>
<gene>
    <name evidence="2" type="ORF">FIBSPDRAFT_870233</name>
</gene>